<dbReference type="GO" id="GO:0016020">
    <property type="term" value="C:membrane"/>
    <property type="evidence" value="ECO:0000318"/>
    <property type="project" value="GO_Central"/>
</dbReference>
<dbReference type="PANTHER" id="PTHR31651">
    <property type="match status" value="1"/>
</dbReference>
<evidence type="ECO:0000256" key="8">
    <source>
        <dbReference type="ARBA" id="ARBA00025100"/>
    </source>
</evidence>
<feature type="transmembrane region" description="Helical" evidence="11">
    <location>
        <begin position="322"/>
        <end position="342"/>
    </location>
</feature>
<dbReference type="EMBL" id="CM001888">
    <property type="protein sequence ID" value="EOY18979.1"/>
    <property type="molecule type" value="Genomic_DNA"/>
</dbReference>
<feature type="transmembrane region" description="Helical" evidence="11">
    <location>
        <begin position="388"/>
        <end position="412"/>
    </location>
</feature>
<keyword evidence="6 11" id="KW-0472">Membrane</keyword>
<dbReference type="AlphaFoldDB" id="A0A061FVX8"/>
<comment type="similarity">
    <text evidence="9">Belongs to the auxin efflux carrier (TC 2.A.69.2) family.</text>
</comment>
<keyword evidence="7" id="KW-0927">Auxin signaling pathway</keyword>
<evidence type="ECO:0000256" key="9">
    <source>
        <dbReference type="ARBA" id="ARBA00025752"/>
    </source>
</evidence>
<evidence type="ECO:0000313" key="12">
    <source>
        <dbReference type="EMBL" id="EOY18979.1"/>
    </source>
</evidence>
<feature type="transmembrane region" description="Helical" evidence="11">
    <location>
        <begin position="41"/>
        <end position="64"/>
    </location>
</feature>
<feature type="transmembrane region" description="Helical" evidence="11">
    <location>
        <begin position="185"/>
        <end position="206"/>
    </location>
</feature>
<evidence type="ECO:0000256" key="5">
    <source>
        <dbReference type="ARBA" id="ARBA00022989"/>
    </source>
</evidence>
<feature type="transmembrane region" description="Helical" evidence="11">
    <location>
        <begin position="354"/>
        <end position="376"/>
    </location>
</feature>
<keyword evidence="2" id="KW-0813">Transport</keyword>
<dbReference type="InterPro" id="IPR004776">
    <property type="entry name" value="Mem_transp_PIN-like"/>
</dbReference>
<keyword evidence="13" id="KW-1185">Reference proteome</keyword>
<dbReference type="InParanoid" id="A0A061FVX8"/>
<dbReference type="PANTHER" id="PTHR31651:SF20">
    <property type="entry name" value="EFFLUX CARRIER FAMILY PROTEIN, PUTATIVE-RELATED"/>
    <property type="match status" value="1"/>
</dbReference>
<organism evidence="12 13">
    <name type="scientific">Theobroma cacao</name>
    <name type="common">Cacao</name>
    <name type="synonym">Cocoa</name>
    <dbReference type="NCBI Taxonomy" id="3641"/>
    <lineage>
        <taxon>Eukaryota</taxon>
        <taxon>Viridiplantae</taxon>
        <taxon>Streptophyta</taxon>
        <taxon>Embryophyta</taxon>
        <taxon>Tracheophyta</taxon>
        <taxon>Spermatophyta</taxon>
        <taxon>Magnoliopsida</taxon>
        <taxon>eudicotyledons</taxon>
        <taxon>Gunneridae</taxon>
        <taxon>Pentapetalae</taxon>
        <taxon>rosids</taxon>
        <taxon>malvids</taxon>
        <taxon>Malvales</taxon>
        <taxon>Malvaceae</taxon>
        <taxon>Byttnerioideae</taxon>
        <taxon>Theobroma</taxon>
    </lineage>
</organism>
<dbReference type="GO" id="GO:0080162">
    <property type="term" value="P:endoplasmic reticulum to cytosol auxin transport"/>
    <property type="evidence" value="ECO:0007669"/>
    <property type="project" value="InterPro"/>
</dbReference>
<evidence type="ECO:0000313" key="13">
    <source>
        <dbReference type="Proteomes" id="UP000026915"/>
    </source>
</evidence>
<evidence type="ECO:0000256" key="4">
    <source>
        <dbReference type="ARBA" id="ARBA00022824"/>
    </source>
</evidence>
<feature type="transmembrane region" description="Helical" evidence="11">
    <location>
        <begin position="284"/>
        <end position="302"/>
    </location>
</feature>
<evidence type="ECO:0000256" key="7">
    <source>
        <dbReference type="ARBA" id="ARBA00023294"/>
    </source>
</evidence>
<evidence type="ECO:0000256" key="2">
    <source>
        <dbReference type="ARBA" id="ARBA00022448"/>
    </source>
</evidence>
<dbReference type="HOGENOM" id="CLU_044945_0_0_1"/>
<evidence type="ECO:0000256" key="6">
    <source>
        <dbReference type="ARBA" id="ARBA00023136"/>
    </source>
</evidence>
<feature type="transmembrane region" description="Helical" evidence="11">
    <location>
        <begin position="110"/>
        <end position="132"/>
    </location>
</feature>
<proteinExistence type="inferred from homology"/>
<dbReference type="GO" id="GO:0005789">
    <property type="term" value="C:endoplasmic reticulum membrane"/>
    <property type="evidence" value="ECO:0007669"/>
    <property type="project" value="UniProtKB-SubCell"/>
</dbReference>
<dbReference type="GO" id="GO:0022857">
    <property type="term" value="F:transmembrane transporter activity"/>
    <property type="evidence" value="ECO:0000318"/>
    <property type="project" value="GO_Central"/>
</dbReference>
<keyword evidence="4" id="KW-0256">Endoplasmic reticulum</keyword>
<evidence type="ECO:0000256" key="3">
    <source>
        <dbReference type="ARBA" id="ARBA00022692"/>
    </source>
</evidence>
<reference evidence="12 13" key="1">
    <citation type="journal article" date="2013" name="Genome Biol.">
        <title>The genome sequence of the most widely cultivated cacao type and its use to identify candidate genes regulating pod color.</title>
        <authorList>
            <person name="Motamayor J.C."/>
            <person name="Mockaitis K."/>
            <person name="Schmutz J."/>
            <person name="Haiminen N."/>
            <person name="Iii D.L."/>
            <person name="Cornejo O."/>
            <person name="Findley S.D."/>
            <person name="Zheng P."/>
            <person name="Utro F."/>
            <person name="Royaert S."/>
            <person name="Saski C."/>
            <person name="Jenkins J."/>
            <person name="Podicheti R."/>
            <person name="Zhao M."/>
            <person name="Scheffler B.E."/>
            <person name="Stack J.C."/>
            <person name="Feltus F.A."/>
            <person name="Mustiga G.M."/>
            <person name="Amores F."/>
            <person name="Phillips W."/>
            <person name="Marelli J.P."/>
            <person name="May G.D."/>
            <person name="Shapiro H."/>
            <person name="Ma J."/>
            <person name="Bustamante C.D."/>
            <person name="Schnell R.J."/>
            <person name="Main D."/>
            <person name="Gilbert D."/>
            <person name="Parida L."/>
            <person name="Kuhn D.N."/>
        </authorList>
    </citation>
    <scope>NUCLEOTIDE SEQUENCE [LARGE SCALE GENOMIC DNA]</scope>
    <source>
        <strain evidence="13">cv. Matina 1-6</strain>
    </source>
</reference>
<sequence length="446" mass="48325">MVCGLDYKIDLGMAMGILLQDTCGNPTWLYMVRETFLQMGFLNLFIVAVMPVLKIILITAIGLLLALDRVKLLGPEAKHHLNKIVFYVFSPALAASSLAETMTFKSFTTLWFMPVNILITFVLGSALAWLLIKFTRTPKHLQGIVIGCCSAGNLANLPLIMVPAVCEEPSNPFGDQSVCSTNAKPYASLSLSIGAIFMWSYVYGIMRMYANKSIESSTTGINSPRDTSETVSGSRTQAALPSSDCNNSDLPRTISRQRSTKTSGLKKIIPCIKMISRKIDLKKVFAPTAVAAIVGFIIGAVSPIRKLMIGSSAPLRVIDSSAYILGEASIPCMTLIMGANLLTGLKGSDVSRNVIIGIIAVRNIFLPLSGIGVVKAAHHFGLVGSDSLYQFVLMLQYAVPPAMSIGTMTQFFQLGQGETSMIMLWAYVTAAVTLTLWSTFFMWLLA</sequence>
<evidence type="ECO:0000256" key="1">
    <source>
        <dbReference type="ARBA" id="ARBA00004477"/>
    </source>
</evidence>
<comment type="subcellular location">
    <subcellularLocation>
        <location evidence="1">Endoplasmic reticulum membrane</location>
        <topology evidence="1">Multi-pass membrane protein</topology>
    </subcellularLocation>
</comment>
<comment type="function">
    <text evidence="8">Involved in cellular auxin homeostasis by regulating auxin metabolism. Regulates intracellular auxin accumulation at the endoplasmic reticulum and thus auxin availability for nuclear auxin signaling.</text>
</comment>
<feature type="transmembrane region" description="Helical" evidence="11">
    <location>
        <begin position="144"/>
        <end position="165"/>
    </location>
</feature>
<evidence type="ECO:0000256" key="11">
    <source>
        <dbReference type="SAM" id="Phobius"/>
    </source>
</evidence>
<keyword evidence="5 11" id="KW-1133">Transmembrane helix</keyword>
<keyword evidence="3 11" id="KW-0812">Transmembrane</keyword>
<name>A0A061FVX8_THECC</name>
<dbReference type="Pfam" id="PF03547">
    <property type="entry name" value="Mem_trans"/>
    <property type="match status" value="1"/>
</dbReference>
<gene>
    <name evidence="12" type="ORF">TCM_043536</name>
</gene>
<evidence type="ECO:0000256" key="10">
    <source>
        <dbReference type="SAM" id="MobiDB-lite"/>
    </source>
</evidence>
<dbReference type="Proteomes" id="UP000026915">
    <property type="component" value="Chromosome 10"/>
</dbReference>
<dbReference type="InterPro" id="IPR045033">
    <property type="entry name" value="PILS1/3/4/5/7"/>
</dbReference>
<dbReference type="STRING" id="3641.A0A061FVX8"/>
<dbReference type="Gramene" id="EOY18979">
    <property type="protein sequence ID" value="EOY18979"/>
    <property type="gene ID" value="TCM_043536"/>
</dbReference>
<protein>
    <submittedName>
        <fullName evidence="12">Auxin efflux carrier family protein</fullName>
    </submittedName>
</protein>
<feature type="region of interest" description="Disordered" evidence="10">
    <location>
        <begin position="216"/>
        <end position="261"/>
    </location>
</feature>
<feature type="transmembrane region" description="Helical" evidence="11">
    <location>
        <begin position="424"/>
        <end position="445"/>
    </location>
</feature>
<accession>A0A061FVX8</accession>
<dbReference type="eggNOG" id="KOG2722">
    <property type="taxonomic scope" value="Eukaryota"/>
</dbReference>
<dbReference type="GO" id="GO:0009734">
    <property type="term" value="P:auxin-activated signaling pathway"/>
    <property type="evidence" value="ECO:0007669"/>
    <property type="project" value="UniProtKB-KW"/>
</dbReference>